<evidence type="ECO:0000313" key="1">
    <source>
        <dbReference type="EMBL" id="KAI3711190.1"/>
    </source>
</evidence>
<sequence length="454" mass="50965">MYFSLVRDSSEKTTETLTTAPDVQDALNVAQLSPAQSILPAQIEYLENLPPQKPLEDPQVVENKNSTMEGEMKNLVFVWATVLASLLFCRKISNVIAPGTTRLLAFIPVFCLFFYLPLLLTSVHLGGTTSFFVTWLANFKLLLFAFDKGPLFSNPPLPLSKFILTACVPIKISDKSHNNKKKSTQVNGKPSLEASESEKSDESQVNGRRSEVVASGASIKGTKSPINYSVKFMVFVLLLKVYEYGDQFHPLMKMALFCVHIYVVLDVGLAMFAYLARAIVGFDLEPQFDEPYLATSLQDFWGKRWNLMVTGILHPTVYIPVRSFSGRFLSRELASLPAVLATFIVSGLMHELIFYYLGRLKLTWEVTWFFVIHGVLVSLELVVKRAVDGRFRLPAVVSGPLALGLVIATSFWLFFPPFLRCDTEIRSCKEFVAFMELVIRGRFVGPNDVSCPYF</sequence>
<name>A0ACB9ARX4_CICIN</name>
<reference evidence="2" key="1">
    <citation type="journal article" date="2022" name="Mol. Ecol. Resour.">
        <title>The genomes of chicory, endive, great burdock and yacon provide insights into Asteraceae palaeo-polyploidization history and plant inulin production.</title>
        <authorList>
            <person name="Fan W."/>
            <person name="Wang S."/>
            <person name="Wang H."/>
            <person name="Wang A."/>
            <person name="Jiang F."/>
            <person name="Liu H."/>
            <person name="Zhao H."/>
            <person name="Xu D."/>
            <person name="Zhang Y."/>
        </authorList>
    </citation>
    <scope>NUCLEOTIDE SEQUENCE [LARGE SCALE GENOMIC DNA]</scope>
    <source>
        <strain evidence="2">cv. Punajuju</strain>
    </source>
</reference>
<proteinExistence type="predicted"/>
<dbReference type="Proteomes" id="UP001055811">
    <property type="component" value="Linkage Group LG07"/>
</dbReference>
<keyword evidence="2" id="KW-1185">Reference proteome</keyword>
<accession>A0ACB9ARX4</accession>
<evidence type="ECO:0000313" key="2">
    <source>
        <dbReference type="Proteomes" id="UP001055811"/>
    </source>
</evidence>
<gene>
    <name evidence="1" type="ORF">L2E82_41082</name>
</gene>
<protein>
    <submittedName>
        <fullName evidence="1">Uncharacterized protein</fullName>
    </submittedName>
</protein>
<organism evidence="1 2">
    <name type="scientific">Cichorium intybus</name>
    <name type="common">Chicory</name>
    <dbReference type="NCBI Taxonomy" id="13427"/>
    <lineage>
        <taxon>Eukaryota</taxon>
        <taxon>Viridiplantae</taxon>
        <taxon>Streptophyta</taxon>
        <taxon>Embryophyta</taxon>
        <taxon>Tracheophyta</taxon>
        <taxon>Spermatophyta</taxon>
        <taxon>Magnoliopsida</taxon>
        <taxon>eudicotyledons</taxon>
        <taxon>Gunneridae</taxon>
        <taxon>Pentapetalae</taxon>
        <taxon>asterids</taxon>
        <taxon>campanulids</taxon>
        <taxon>Asterales</taxon>
        <taxon>Asteraceae</taxon>
        <taxon>Cichorioideae</taxon>
        <taxon>Cichorieae</taxon>
        <taxon>Cichoriinae</taxon>
        <taxon>Cichorium</taxon>
    </lineage>
</organism>
<comment type="caution">
    <text evidence="1">The sequence shown here is derived from an EMBL/GenBank/DDBJ whole genome shotgun (WGS) entry which is preliminary data.</text>
</comment>
<reference evidence="1 2" key="2">
    <citation type="journal article" date="2022" name="Mol. Ecol. Resour.">
        <title>The genomes of chicory, endive, great burdock and yacon provide insights into Asteraceae paleo-polyploidization history and plant inulin production.</title>
        <authorList>
            <person name="Fan W."/>
            <person name="Wang S."/>
            <person name="Wang H."/>
            <person name="Wang A."/>
            <person name="Jiang F."/>
            <person name="Liu H."/>
            <person name="Zhao H."/>
            <person name="Xu D."/>
            <person name="Zhang Y."/>
        </authorList>
    </citation>
    <scope>NUCLEOTIDE SEQUENCE [LARGE SCALE GENOMIC DNA]</scope>
    <source>
        <strain evidence="2">cv. Punajuju</strain>
        <tissue evidence="1">Leaves</tissue>
    </source>
</reference>
<dbReference type="EMBL" id="CM042015">
    <property type="protein sequence ID" value="KAI3711190.1"/>
    <property type="molecule type" value="Genomic_DNA"/>
</dbReference>